<evidence type="ECO:0000256" key="1">
    <source>
        <dbReference type="SAM" id="MobiDB-lite"/>
    </source>
</evidence>
<organism evidence="2 3">
    <name type="scientific">Planomonospora corallina</name>
    <dbReference type="NCBI Taxonomy" id="1806052"/>
    <lineage>
        <taxon>Bacteria</taxon>
        <taxon>Bacillati</taxon>
        <taxon>Actinomycetota</taxon>
        <taxon>Actinomycetes</taxon>
        <taxon>Streptosporangiales</taxon>
        <taxon>Streptosporangiaceae</taxon>
        <taxon>Planomonospora</taxon>
    </lineage>
</organism>
<evidence type="ECO:0000313" key="2">
    <source>
        <dbReference type="EMBL" id="MFC4058351.1"/>
    </source>
</evidence>
<feature type="compositionally biased region" description="Low complexity" evidence="1">
    <location>
        <begin position="108"/>
        <end position="122"/>
    </location>
</feature>
<evidence type="ECO:0000313" key="3">
    <source>
        <dbReference type="Proteomes" id="UP001595850"/>
    </source>
</evidence>
<comment type="caution">
    <text evidence="2">The sequence shown here is derived from an EMBL/GenBank/DDBJ whole genome shotgun (WGS) entry which is preliminary data.</text>
</comment>
<keyword evidence="3" id="KW-1185">Reference proteome</keyword>
<protein>
    <recommendedName>
        <fullName evidence="4">Serine/threonine protein kinase</fullName>
    </recommendedName>
</protein>
<evidence type="ECO:0008006" key="4">
    <source>
        <dbReference type="Google" id="ProtNLM"/>
    </source>
</evidence>
<dbReference type="Proteomes" id="UP001595850">
    <property type="component" value="Unassembled WGS sequence"/>
</dbReference>
<proteinExistence type="predicted"/>
<accession>A0ABV8I529</accession>
<name>A0ABV8I529_9ACTN</name>
<sequence>MLGVTLVVVATVGAAAIGLITGQGGMGQGGMGQGGTEPARERAVDAARTVPAVLAWDRGACVDRVGAEFELVPCGAADGRVISVVGARAADCPAETDELVAIPAAPAAPGGHAEAAEAQAAGEPGGPGELSVHGARTGRTACVRSLAGPHAGDPGGGGGVLRAGDCLALRGGELPCSARGWYGRVLAVVDRAGPCPRGALDALAVGERSVACLGAGGGMLAVGDCVVEPRGPLVSRRALAKAPCDSPRAWAEVTARSGSRAGCPAGSDRYLRVRGPGIPRPVTCLRRVALHGSP</sequence>
<dbReference type="EMBL" id="JBHSBM010000012">
    <property type="protein sequence ID" value="MFC4058351.1"/>
    <property type="molecule type" value="Genomic_DNA"/>
</dbReference>
<gene>
    <name evidence="2" type="ORF">ACFOWE_08600</name>
</gene>
<feature type="region of interest" description="Disordered" evidence="1">
    <location>
        <begin position="108"/>
        <end position="134"/>
    </location>
</feature>
<reference evidence="3" key="1">
    <citation type="journal article" date="2019" name="Int. J. Syst. Evol. Microbiol.">
        <title>The Global Catalogue of Microorganisms (GCM) 10K type strain sequencing project: providing services to taxonomists for standard genome sequencing and annotation.</title>
        <authorList>
            <consortium name="The Broad Institute Genomics Platform"/>
            <consortium name="The Broad Institute Genome Sequencing Center for Infectious Disease"/>
            <person name="Wu L."/>
            <person name="Ma J."/>
        </authorList>
    </citation>
    <scope>NUCLEOTIDE SEQUENCE [LARGE SCALE GENOMIC DNA]</scope>
    <source>
        <strain evidence="3">TBRC 4489</strain>
    </source>
</reference>
<dbReference type="RefSeq" id="WP_377286626.1">
    <property type="nucleotide sequence ID" value="NZ_JBHSBM010000012.1"/>
</dbReference>